<evidence type="ECO:0000313" key="4">
    <source>
        <dbReference type="Proteomes" id="UP000189229"/>
    </source>
</evidence>
<feature type="domain" description="PE" evidence="2">
    <location>
        <begin position="10"/>
        <end position="100"/>
    </location>
</feature>
<evidence type="ECO:0000256" key="1">
    <source>
        <dbReference type="SAM" id="MobiDB-lite"/>
    </source>
</evidence>
<dbReference type="InterPro" id="IPR048996">
    <property type="entry name" value="PGRS_rpt"/>
</dbReference>
<dbReference type="Gene3D" id="1.10.287.850">
    <property type="entry name" value="HP0062-like domain"/>
    <property type="match status" value="1"/>
</dbReference>
<protein>
    <submittedName>
        <fullName evidence="3">PE family protein</fullName>
    </submittedName>
</protein>
<dbReference type="Pfam" id="PF21526">
    <property type="entry name" value="PGRS"/>
    <property type="match status" value="1"/>
</dbReference>
<comment type="caution">
    <text evidence="3">The sequence shown here is derived from an EMBL/GenBank/DDBJ whole genome shotgun (WGS) entry which is preliminary data.</text>
</comment>
<dbReference type="InterPro" id="IPR000084">
    <property type="entry name" value="PE-PGRS_N"/>
</dbReference>
<gene>
    <name evidence="3" type="ORF">BZL30_8834</name>
</gene>
<accession>A0A1V3WD82</accession>
<reference evidence="3 4" key="1">
    <citation type="submission" date="2017-02" db="EMBL/GenBank/DDBJ databases">
        <title>Complete genome sequences of Mycobacterium kansasii strains isolated from rhesus macaques.</title>
        <authorList>
            <person name="Panda A."/>
            <person name="Nagaraj S."/>
            <person name="Zhao X."/>
            <person name="Tettelin H."/>
            <person name="Detolla L.J."/>
        </authorList>
    </citation>
    <scope>NUCLEOTIDE SEQUENCE [LARGE SCALE GENOMIC DNA]</scope>
    <source>
        <strain evidence="3 4">11-3813</strain>
    </source>
</reference>
<organism evidence="3 4">
    <name type="scientific">Mycobacterium kansasii</name>
    <dbReference type="NCBI Taxonomy" id="1768"/>
    <lineage>
        <taxon>Bacteria</taxon>
        <taxon>Bacillati</taxon>
        <taxon>Actinomycetota</taxon>
        <taxon>Actinomycetes</taxon>
        <taxon>Mycobacteriales</taxon>
        <taxon>Mycobacteriaceae</taxon>
        <taxon>Mycobacterium</taxon>
    </lineage>
</organism>
<evidence type="ECO:0000259" key="2">
    <source>
        <dbReference type="Pfam" id="PF00934"/>
    </source>
</evidence>
<dbReference type="Proteomes" id="UP000189229">
    <property type="component" value="Unassembled WGS sequence"/>
</dbReference>
<proteinExistence type="predicted"/>
<dbReference type="AlphaFoldDB" id="A0A1V3WD82"/>
<sequence>MRTEEAMSYLVAAPDMLAAAAADLAGVGSALNAANASAGASTTTVLAAGADEVSGAIAALFAGYAQQYQALSVQATAFHEQFVQAVSTGAGAYLQTELANAEQNLLNGINAPVQAALGRPLIGNGADGTAANPNGGAGGLLYGNGGNGFSQTKAGAAGGAGGAAGLIGNGGAAAPAGRALPAAPAVAADGYAATVAPVGQAGRGRQPPQLSAPAMGERVAPAARRDCSAPAVLVAPAATAGSPTGRTRRALPEVAAPEAMGAAGTGVRQRRRRRKWWGRRRHPQVGNFAPN</sequence>
<dbReference type="Pfam" id="PF00934">
    <property type="entry name" value="PE"/>
    <property type="match status" value="1"/>
</dbReference>
<feature type="compositionally biased region" description="Basic residues" evidence="1">
    <location>
        <begin position="268"/>
        <end position="283"/>
    </location>
</feature>
<feature type="region of interest" description="Disordered" evidence="1">
    <location>
        <begin position="254"/>
        <end position="291"/>
    </location>
</feature>
<dbReference type="EMBL" id="MVBM01000011">
    <property type="protein sequence ID" value="OOK64880.1"/>
    <property type="molecule type" value="Genomic_DNA"/>
</dbReference>
<name>A0A1V3WD82_MYCKA</name>
<dbReference type="InterPro" id="IPR038332">
    <property type="entry name" value="PPE_sf"/>
</dbReference>
<dbReference type="SUPFAM" id="SSF140459">
    <property type="entry name" value="PE/PPE dimer-like"/>
    <property type="match status" value="1"/>
</dbReference>
<evidence type="ECO:0000313" key="3">
    <source>
        <dbReference type="EMBL" id="OOK64880.1"/>
    </source>
</evidence>